<keyword evidence="2 6" id="KW-0812">Transmembrane</keyword>
<reference evidence="10" key="1">
    <citation type="submission" date="2019-12" db="EMBL/GenBank/DDBJ databases">
        <title>Comparative genomics gives insights into the taxonomy of the Azoarcus-Aromatoleum group and reveals separate origins of nif in the plant-associated Azoarcus and non-plant-associated Aromatoleum sub-groups.</title>
        <authorList>
            <person name="Lafos M."/>
            <person name="Maluk M."/>
            <person name="Batista M."/>
            <person name="Junghare M."/>
            <person name="Carmona M."/>
            <person name="Faoro H."/>
            <person name="Cruz L.M."/>
            <person name="Battistoni F."/>
            <person name="De Souza E."/>
            <person name="Pedrosa F."/>
            <person name="Chen W.-M."/>
            <person name="Poole P.S."/>
            <person name="Dixon R.A."/>
            <person name="James E.K."/>
        </authorList>
    </citation>
    <scope>NUCLEOTIDE SEQUENCE</scope>
    <source>
        <strain evidence="10">U120</strain>
    </source>
</reference>
<gene>
    <name evidence="10" type="ORF">GO608_16045</name>
</gene>
<sequence length="482" mass="49753">MHAAMRRLCTLFFLLFLLFGLGFGLPADARAAETAAAKVVALRLDGVVGPATADFVSRGLARARSENARLVVIEMDTPGGLDASMRVIIREILASPIPIATYVSPGGARAASAGTYILYASHIAAMAPATNLGAATPVAIGAPGSGKPPAEDDDPATTQPGKDGDSAGKAAPKPPRGDAMMAKIENDAAAYLRSLAQLRGRDADFAERAVREAASLSADEALKGGVIDVVASDLKDLLARIDGRTVKLDSGNVLQLATADATVERIAPDWRNRVLSILSNPQLALVLMMIGIYGLFFEFTSPGFGVPGVAGLICLLVALYAFQLLPINWTGVALIAIGATLMLAEAFLPSFGALGVGGIVAFVVGGLFLMDTEAPGFGIPLPFIIGLALVSAALILAVGSLAARTRKRVVVSGREGLINSLGTVTVVSGDGSWAQVQGESWRITAPDPLAPGDRVRVVGISGLTLHVERLAPPPSAIERSSR</sequence>
<dbReference type="InterPro" id="IPR052165">
    <property type="entry name" value="Membrane_assoc_protease"/>
</dbReference>
<evidence type="ECO:0000256" key="4">
    <source>
        <dbReference type="ARBA" id="ARBA00023136"/>
    </source>
</evidence>
<dbReference type="InterPro" id="IPR056739">
    <property type="entry name" value="NfeD_membrane"/>
</dbReference>
<dbReference type="Pfam" id="PF25145">
    <property type="entry name" value="NfeD1b_N"/>
    <property type="match status" value="1"/>
</dbReference>
<comment type="subcellular location">
    <subcellularLocation>
        <location evidence="1">Membrane</location>
        <topology evidence="1">Multi-pass membrane protein</topology>
    </subcellularLocation>
</comment>
<feature type="domain" description="NfeD1b N-terminal" evidence="9">
    <location>
        <begin position="47"/>
        <end position="138"/>
    </location>
</feature>
<keyword evidence="3 6" id="KW-1133">Transmembrane helix</keyword>
<comment type="caution">
    <text evidence="10">The sequence shown here is derived from an EMBL/GenBank/DDBJ whole genome shotgun (WGS) entry which is preliminary data.</text>
</comment>
<evidence type="ECO:0000256" key="5">
    <source>
        <dbReference type="SAM" id="MobiDB-lite"/>
    </source>
</evidence>
<feature type="domain" description="NfeD integral membrane" evidence="8">
    <location>
        <begin position="283"/>
        <end position="398"/>
    </location>
</feature>
<name>A0ABX1N6D7_9RHOO</name>
<dbReference type="SUPFAM" id="SSF52096">
    <property type="entry name" value="ClpP/crotonase"/>
    <property type="match status" value="1"/>
</dbReference>
<dbReference type="EMBL" id="WTVH01000038">
    <property type="protein sequence ID" value="NMF94829.1"/>
    <property type="molecule type" value="Genomic_DNA"/>
</dbReference>
<keyword evidence="11" id="KW-1185">Reference proteome</keyword>
<accession>A0ABX1N6D7</accession>
<evidence type="ECO:0000256" key="6">
    <source>
        <dbReference type="SAM" id="Phobius"/>
    </source>
</evidence>
<dbReference type="Proteomes" id="UP000601990">
    <property type="component" value="Unassembled WGS sequence"/>
</dbReference>
<dbReference type="Gene3D" id="3.90.226.10">
    <property type="entry name" value="2-enoyl-CoA Hydratase, Chain A, domain 1"/>
    <property type="match status" value="1"/>
</dbReference>
<evidence type="ECO:0000259" key="7">
    <source>
        <dbReference type="Pfam" id="PF01957"/>
    </source>
</evidence>
<dbReference type="CDD" id="cd07020">
    <property type="entry name" value="Clp_protease_NfeD_1"/>
    <property type="match status" value="1"/>
</dbReference>
<organism evidence="10 11">
    <name type="scientific">Aromatoleum buckelii</name>
    <dbReference type="NCBI Taxonomy" id="200254"/>
    <lineage>
        <taxon>Bacteria</taxon>
        <taxon>Pseudomonadati</taxon>
        <taxon>Pseudomonadota</taxon>
        <taxon>Betaproteobacteria</taxon>
        <taxon>Rhodocyclales</taxon>
        <taxon>Rhodocyclaceae</taxon>
        <taxon>Aromatoleum</taxon>
    </lineage>
</organism>
<evidence type="ECO:0000259" key="9">
    <source>
        <dbReference type="Pfam" id="PF25145"/>
    </source>
</evidence>
<evidence type="ECO:0000256" key="2">
    <source>
        <dbReference type="ARBA" id="ARBA00022692"/>
    </source>
</evidence>
<dbReference type="Pfam" id="PF01957">
    <property type="entry name" value="NfeD"/>
    <property type="match status" value="1"/>
</dbReference>
<dbReference type="InterPro" id="IPR029045">
    <property type="entry name" value="ClpP/crotonase-like_dom_sf"/>
</dbReference>
<dbReference type="InterPro" id="IPR012340">
    <property type="entry name" value="NA-bd_OB-fold"/>
</dbReference>
<dbReference type="InterPro" id="IPR002810">
    <property type="entry name" value="NfeD-like_C"/>
</dbReference>
<evidence type="ECO:0000256" key="1">
    <source>
        <dbReference type="ARBA" id="ARBA00004141"/>
    </source>
</evidence>
<dbReference type="PANTHER" id="PTHR33507:SF4">
    <property type="entry name" value="NODULATION COMPETITIVENESS PROTEIN NFED"/>
    <property type="match status" value="1"/>
</dbReference>
<evidence type="ECO:0000313" key="11">
    <source>
        <dbReference type="Proteomes" id="UP000601990"/>
    </source>
</evidence>
<feature type="domain" description="NfeD-like C-terminal" evidence="7">
    <location>
        <begin position="415"/>
        <end position="469"/>
    </location>
</feature>
<dbReference type="SUPFAM" id="SSF141322">
    <property type="entry name" value="NfeD domain-like"/>
    <property type="match status" value="1"/>
</dbReference>
<feature type="transmembrane region" description="Helical" evidence="6">
    <location>
        <begin position="274"/>
        <end position="296"/>
    </location>
</feature>
<protein>
    <submittedName>
        <fullName evidence="10">Nodulation protein NfeD</fullName>
    </submittedName>
</protein>
<dbReference type="Pfam" id="PF24961">
    <property type="entry name" value="NfeD_membrane"/>
    <property type="match status" value="1"/>
</dbReference>
<feature type="region of interest" description="Disordered" evidence="5">
    <location>
        <begin position="140"/>
        <end position="178"/>
    </location>
</feature>
<proteinExistence type="predicted"/>
<dbReference type="InterPro" id="IPR056738">
    <property type="entry name" value="NfeD1b_N"/>
</dbReference>
<evidence type="ECO:0000313" key="10">
    <source>
        <dbReference type="EMBL" id="NMF94829.1"/>
    </source>
</evidence>
<keyword evidence="4 6" id="KW-0472">Membrane</keyword>
<feature type="transmembrane region" description="Helical" evidence="6">
    <location>
        <begin position="381"/>
        <end position="403"/>
    </location>
</feature>
<evidence type="ECO:0000259" key="8">
    <source>
        <dbReference type="Pfam" id="PF24961"/>
    </source>
</evidence>
<evidence type="ECO:0000256" key="3">
    <source>
        <dbReference type="ARBA" id="ARBA00022989"/>
    </source>
</evidence>
<dbReference type="Gene3D" id="2.40.50.140">
    <property type="entry name" value="Nucleic acid-binding proteins"/>
    <property type="match status" value="1"/>
</dbReference>
<feature type="transmembrane region" description="Helical" evidence="6">
    <location>
        <begin position="351"/>
        <end position="369"/>
    </location>
</feature>
<dbReference type="PANTHER" id="PTHR33507">
    <property type="entry name" value="INNER MEMBRANE PROTEIN YBBJ"/>
    <property type="match status" value="1"/>
</dbReference>